<dbReference type="RefSeq" id="WP_306947209.1">
    <property type="nucleotide sequence ID" value="NZ_JAUSYA010000001.1"/>
</dbReference>
<evidence type="ECO:0000313" key="2">
    <source>
        <dbReference type="EMBL" id="MDQ0687720.1"/>
    </source>
</evidence>
<organism evidence="2 3">
    <name type="scientific">Streptomyces achromogenes</name>
    <dbReference type="NCBI Taxonomy" id="67255"/>
    <lineage>
        <taxon>Bacteria</taxon>
        <taxon>Bacillati</taxon>
        <taxon>Actinomycetota</taxon>
        <taxon>Actinomycetes</taxon>
        <taxon>Kitasatosporales</taxon>
        <taxon>Streptomycetaceae</taxon>
        <taxon>Streptomyces</taxon>
    </lineage>
</organism>
<dbReference type="PANTHER" id="PTHR38444:SF1">
    <property type="entry name" value="ENTEROBACTIN BIOSYNTHESIS PROTEIN YBDZ"/>
    <property type="match status" value="1"/>
</dbReference>
<keyword evidence="3" id="KW-1185">Reference proteome</keyword>
<gene>
    <name evidence="2" type="ORF">QFZ56_006683</name>
</gene>
<dbReference type="SMART" id="SM00923">
    <property type="entry name" value="MbtH"/>
    <property type="match status" value="1"/>
</dbReference>
<sequence>MSNPFEDENAAYVVLINDELQYSLWPVIVDIPDGWHSVFGEAPRSECLDYIDQHWTDMRPKSLVDAMGAAAGARDRTE</sequence>
<dbReference type="SUPFAM" id="SSF160582">
    <property type="entry name" value="MbtH-like"/>
    <property type="match status" value="1"/>
</dbReference>
<comment type="caution">
    <text evidence="2">The sequence shown here is derived from an EMBL/GenBank/DDBJ whole genome shotgun (WGS) entry which is preliminary data.</text>
</comment>
<dbReference type="Gene3D" id="3.90.820.10">
    <property type="entry name" value="Structural Genomics, Unknown Function 30-nov-00 1gh9 Mol_id"/>
    <property type="match status" value="1"/>
</dbReference>
<evidence type="ECO:0000313" key="3">
    <source>
        <dbReference type="Proteomes" id="UP001243364"/>
    </source>
</evidence>
<dbReference type="EMBL" id="JAUSYA010000001">
    <property type="protein sequence ID" value="MDQ0687720.1"/>
    <property type="molecule type" value="Genomic_DNA"/>
</dbReference>
<evidence type="ECO:0000259" key="1">
    <source>
        <dbReference type="SMART" id="SM00923"/>
    </source>
</evidence>
<proteinExistence type="predicted"/>
<dbReference type="Proteomes" id="UP001243364">
    <property type="component" value="Unassembled WGS sequence"/>
</dbReference>
<reference evidence="2 3" key="1">
    <citation type="submission" date="2023-07" db="EMBL/GenBank/DDBJ databases">
        <title>Comparative genomics of wheat-associated soil bacteria to identify genetic determinants of phenazine resistance.</title>
        <authorList>
            <person name="Mouncey N."/>
        </authorList>
    </citation>
    <scope>NUCLEOTIDE SEQUENCE [LARGE SCALE GENOMIC DNA]</scope>
    <source>
        <strain evidence="2 3">W4I19-2</strain>
    </source>
</reference>
<dbReference type="InterPro" id="IPR038020">
    <property type="entry name" value="MbtH-like_sf"/>
</dbReference>
<dbReference type="PANTHER" id="PTHR38444">
    <property type="entry name" value="ENTEROBACTIN BIOSYNTHESIS PROTEIN YBDZ"/>
    <property type="match status" value="1"/>
</dbReference>
<name>A0ABU0QCY9_STRAH</name>
<dbReference type="Pfam" id="PF03621">
    <property type="entry name" value="MbtH"/>
    <property type="match status" value="1"/>
</dbReference>
<dbReference type="InterPro" id="IPR005153">
    <property type="entry name" value="MbtH-like_dom"/>
</dbReference>
<feature type="domain" description="MbtH-like" evidence="1">
    <location>
        <begin position="3"/>
        <end position="53"/>
    </location>
</feature>
<dbReference type="InterPro" id="IPR037407">
    <property type="entry name" value="MLP_fam"/>
</dbReference>
<accession>A0ABU0QCY9</accession>
<protein>
    <submittedName>
        <fullName evidence="2">MbtH protein</fullName>
    </submittedName>
</protein>